<reference evidence="2" key="1">
    <citation type="journal article" date="2019" name="Int. J. Syst. Evol. Microbiol.">
        <title>The Global Catalogue of Microorganisms (GCM) 10K type strain sequencing project: providing services to taxonomists for standard genome sequencing and annotation.</title>
        <authorList>
            <consortium name="The Broad Institute Genomics Platform"/>
            <consortium name="The Broad Institute Genome Sequencing Center for Infectious Disease"/>
            <person name="Wu L."/>
            <person name="Ma J."/>
        </authorList>
    </citation>
    <scope>NUCLEOTIDE SEQUENCE [LARGE SCALE GENOMIC DNA]</scope>
    <source>
        <strain evidence="2">KCTC 42423</strain>
    </source>
</reference>
<protein>
    <submittedName>
        <fullName evidence="1">Uncharacterized protein</fullName>
    </submittedName>
</protein>
<dbReference type="Proteomes" id="UP001597459">
    <property type="component" value="Unassembled WGS sequence"/>
</dbReference>
<dbReference type="EMBL" id="JBHULX010000039">
    <property type="protein sequence ID" value="MFD2592705.1"/>
    <property type="molecule type" value="Genomic_DNA"/>
</dbReference>
<comment type="caution">
    <text evidence="1">The sequence shown here is derived from an EMBL/GenBank/DDBJ whole genome shotgun (WGS) entry which is preliminary data.</text>
</comment>
<accession>A0ABW5NB79</accession>
<keyword evidence="2" id="KW-1185">Reference proteome</keyword>
<dbReference type="RefSeq" id="WP_378254769.1">
    <property type="nucleotide sequence ID" value="NZ_JBHSJV010000001.1"/>
</dbReference>
<gene>
    <name evidence="1" type="ORF">ACFSTE_17850</name>
</gene>
<proteinExistence type="predicted"/>
<organism evidence="1 2">
    <name type="scientific">Aquimarina hainanensis</name>
    <dbReference type="NCBI Taxonomy" id="1578017"/>
    <lineage>
        <taxon>Bacteria</taxon>
        <taxon>Pseudomonadati</taxon>
        <taxon>Bacteroidota</taxon>
        <taxon>Flavobacteriia</taxon>
        <taxon>Flavobacteriales</taxon>
        <taxon>Flavobacteriaceae</taxon>
        <taxon>Aquimarina</taxon>
    </lineage>
</organism>
<evidence type="ECO:0000313" key="2">
    <source>
        <dbReference type="Proteomes" id="UP001597459"/>
    </source>
</evidence>
<sequence length="271" mass="31635">MDTASSREISIDRLLILKPAATKLILDPKADLSELIKLTLLDLLIKQVLTLKKVMQPSHARDPYLRTYFIVETGKNFLSYQPNRFETYFTDRIDKDSYFLLKSFFRAIYKEITSVYRYKIKIIVDLKMTDLFNKNLFLGILSILKTNHKGDKLKSEITQYLHKIDEELEALIKNTPQKALEILGFLQGHIFLLNTLKFELLETLKTPHKSVKAHKITYEQDWYWSDYLNDTTAKLSDIISEVSDVLDSIEDYSTTDTDGNWEGDHSDVYFN</sequence>
<evidence type="ECO:0000313" key="1">
    <source>
        <dbReference type="EMBL" id="MFD2592705.1"/>
    </source>
</evidence>
<name>A0ABW5NB79_9FLAO</name>